<evidence type="ECO:0000256" key="7">
    <source>
        <dbReference type="PIRNR" id="PIRNR036427"/>
    </source>
</evidence>
<dbReference type="EC" id="2.1.1.151" evidence="9"/>
<evidence type="ECO:0000259" key="8">
    <source>
        <dbReference type="Pfam" id="PF00590"/>
    </source>
</evidence>
<evidence type="ECO:0000256" key="6">
    <source>
        <dbReference type="ARBA" id="ARBA00022691"/>
    </source>
</evidence>
<evidence type="ECO:0000256" key="4">
    <source>
        <dbReference type="ARBA" id="ARBA00022603"/>
    </source>
</evidence>
<keyword evidence="6" id="KW-0949">S-adenosyl-L-methionine</keyword>
<dbReference type="GO" id="GO:0032259">
    <property type="term" value="P:methylation"/>
    <property type="evidence" value="ECO:0007669"/>
    <property type="project" value="UniProtKB-KW"/>
</dbReference>
<dbReference type="InterPro" id="IPR000878">
    <property type="entry name" value="4pyrrol_Mease"/>
</dbReference>
<dbReference type="InterPro" id="IPR014777">
    <property type="entry name" value="4pyrrole_Mease_sub1"/>
</dbReference>
<evidence type="ECO:0000313" key="9">
    <source>
        <dbReference type="EMBL" id="CUN70069.1"/>
    </source>
</evidence>
<dbReference type="AlphaFoldDB" id="A0A173Z2Z5"/>
<comment type="similarity">
    <text evidence="2 7">Belongs to the precorrin methyltransferase family.</text>
</comment>
<evidence type="ECO:0000256" key="2">
    <source>
        <dbReference type="ARBA" id="ARBA00005879"/>
    </source>
</evidence>
<gene>
    <name evidence="9" type="primary">cbiL</name>
    <name evidence="9" type="ORF">ERS852423_01191</name>
</gene>
<dbReference type="Gene3D" id="3.30.950.10">
    <property type="entry name" value="Methyltransferase, Cobalt-precorrin-4 Transmethylase, Domain 2"/>
    <property type="match status" value="1"/>
</dbReference>
<dbReference type="RefSeq" id="WP_055181183.1">
    <property type="nucleotide sequence ID" value="NZ_CABIWY010000004.1"/>
</dbReference>
<evidence type="ECO:0000313" key="10">
    <source>
        <dbReference type="Proteomes" id="UP000095439"/>
    </source>
</evidence>
<dbReference type="PANTHER" id="PTHR43467:SF2">
    <property type="entry name" value="COBALT-PRECORRIN-2 C(20)-METHYLTRANSFERASE"/>
    <property type="match status" value="1"/>
</dbReference>
<dbReference type="EMBL" id="CYYY01000004">
    <property type="protein sequence ID" value="CUN70069.1"/>
    <property type="molecule type" value="Genomic_DNA"/>
</dbReference>
<dbReference type="InterPro" id="IPR006364">
    <property type="entry name" value="CobI/CbiL/CobIJ_dom"/>
</dbReference>
<accession>A0A173Z2Z5</accession>
<evidence type="ECO:0000256" key="3">
    <source>
        <dbReference type="ARBA" id="ARBA00022573"/>
    </source>
</evidence>
<dbReference type="NCBIfam" id="TIGR01467">
    <property type="entry name" value="cobI_cbiL"/>
    <property type="match status" value="1"/>
</dbReference>
<dbReference type="GO" id="GO:0030788">
    <property type="term" value="F:precorrin-2 C20-methyltransferase activity"/>
    <property type="evidence" value="ECO:0007669"/>
    <property type="project" value="InterPro"/>
</dbReference>
<feature type="domain" description="Tetrapyrrole methylase" evidence="8">
    <location>
        <begin position="4"/>
        <end position="210"/>
    </location>
</feature>
<keyword evidence="4 9" id="KW-0489">Methyltransferase</keyword>
<dbReference type="InterPro" id="IPR012382">
    <property type="entry name" value="CobI/CbiL"/>
</dbReference>
<dbReference type="PIRSF" id="PIRSF036427">
    <property type="entry name" value="Precrrn-2_mtase"/>
    <property type="match status" value="1"/>
</dbReference>
<dbReference type="CDD" id="cd11645">
    <property type="entry name" value="Precorrin_2_C20_MT"/>
    <property type="match status" value="1"/>
</dbReference>
<sequence>MKGRLFGVGVGPGDPELMTYKAVRTIEKCPVIAVPAKGREHAVSYRIAPGMVDNMEEKEYLDLDTPMTKDRQILNQNYEKAAKRIIEELEKEKDVAYLTLGDPTIYSTYMYIQRIIKEKGYETSIINGIPSFCAAASKLNESLADRADELHVIPSSYDIRNALRYPGTKVLMKSASRLAEVREILKEKNVDVKMIENCGMADEQIYERLEDIPEHASYYSLLIVKESV</sequence>
<evidence type="ECO:0000256" key="5">
    <source>
        <dbReference type="ARBA" id="ARBA00022679"/>
    </source>
</evidence>
<dbReference type="GO" id="GO:0043781">
    <property type="term" value="F:cobalt-factor II C20-methyltransferase activity"/>
    <property type="evidence" value="ECO:0007669"/>
    <property type="project" value="UniProtKB-EC"/>
</dbReference>
<dbReference type="UniPathway" id="UPA00148"/>
<dbReference type="Pfam" id="PF00590">
    <property type="entry name" value="TP_methylase"/>
    <property type="match status" value="1"/>
</dbReference>
<protein>
    <submittedName>
        <fullName evidence="9">Cobalt-precorrin-2 C(20)-methyltransferase</fullName>
        <ecNumber evidence="9">2.1.1.151</ecNumber>
    </submittedName>
</protein>
<name>A0A173Z2Z5_9FIRM</name>
<dbReference type="InterPro" id="IPR014776">
    <property type="entry name" value="4pyrrole_Mease_sub2"/>
</dbReference>
<dbReference type="InterPro" id="IPR035996">
    <property type="entry name" value="4pyrrol_Methylase_sf"/>
</dbReference>
<evidence type="ECO:0000256" key="1">
    <source>
        <dbReference type="ARBA" id="ARBA00004953"/>
    </source>
</evidence>
<organism evidence="9 10">
    <name type="scientific">Dorea longicatena</name>
    <dbReference type="NCBI Taxonomy" id="88431"/>
    <lineage>
        <taxon>Bacteria</taxon>
        <taxon>Bacillati</taxon>
        <taxon>Bacillota</taxon>
        <taxon>Clostridia</taxon>
        <taxon>Lachnospirales</taxon>
        <taxon>Lachnospiraceae</taxon>
        <taxon>Dorea</taxon>
    </lineage>
</organism>
<reference evidence="9 10" key="1">
    <citation type="submission" date="2015-09" db="EMBL/GenBank/DDBJ databases">
        <authorList>
            <consortium name="Pathogen Informatics"/>
        </authorList>
    </citation>
    <scope>NUCLEOTIDE SEQUENCE [LARGE SCALE GENOMIC DNA]</scope>
    <source>
        <strain evidence="9 10">2789STDY5608866</strain>
    </source>
</reference>
<dbReference type="SUPFAM" id="SSF53790">
    <property type="entry name" value="Tetrapyrrole methylase"/>
    <property type="match status" value="1"/>
</dbReference>
<keyword evidence="3" id="KW-0169">Cobalamin biosynthesis</keyword>
<dbReference type="Proteomes" id="UP000095439">
    <property type="component" value="Unassembled WGS sequence"/>
</dbReference>
<comment type="pathway">
    <text evidence="1">Cofactor biosynthesis; adenosylcobalamin biosynthesis.</text>
</comment>
<dbReference type="Gene3D" id="3.40.1010.10">
    <property type="entry name" value="Cobalt-precorrin-4 Transmethylase, Domain 1"/>
    <property type="match status" value="1"/>
</dbReference>
<dbReference type="GO" id="GO:0009236">
    <property type="term" value="P:cobalamin biosynthetic process"/>
    <property type="evidence" value="ECO:0007669"/>
    <property type="project" value="UniProtKB-UniRule"/>
</dbReference>
<keyword evidence="5 9" id="KW-0808">Transferase</keyword>
<proteinExistence type="inferred from homology"/>
<dbReference type="PANTHER" id="PTHR43467">
    <property type="entry name" value="COBALT-PRECORRIN-2 C(20)-METHYLTRANSFERASE"/>
    <property type="match status" value="1"/>
</dbReference>